<dbReference type="SUPFAM" id="SSF48403">
    <property type="entry name" value="Ankyrin repeat"/>
    <property type="match status" value="1"/>
</dbReference>
<dbReference type="InterPro" id="IPR002110">
    <property type="entry name" value="Ankyrin_rpt"/>
</dbReference>
<proteinExistence type="predicted"/>
<dbReference type="Proteomes" id="UP000267096">
    <property type="component" value="Unassembled WGS sequence"/>
</dbReference>
<gene>
    <name evidence="1" type="ORF">ASIM_LOCUS5016</name>
</gene>
<dbReference type="SMART" id="SM00248">
    <property type="entry name" value="ANK"/>
    <property type="match status" value="2"/>
</dbReference>
<dbReference type="EMBL" id="UYRR01009395">
    <property type="protein sequence ID" value="VDK24874.1"/>
    <property type="molecule type" value="Genomic_DNA"/>
</dbReference>
<name>A0A0M3JC82_ANISI</name>
<dbReference type="WBParaSite" id="ASIM_0000521201-mRNA-1">
    <property type="protein sequence ID" value="ASIM_0000521201-mRNA-1"/>
    <property type="gene ID" value="ASIM_0000521201"/>
</dbReference>
<dbReference type="Pfam" id="PF12796">
    <property type="entry name" value="Ank_2"/>
    <property type="match status" value="1"/>
</dbReference>
<dbReference type="Gene3D" id="1.25.40.20">
    <property type="entry name" value="Ankyrin repeat-containing domain"/>
    <property type="match status" value="1"/>
</dbReference>
<reference evidence="1 2" key="2">
    <citation type="submission" date="2018-11" db="EMBL/GenBank/DDBJ databases">
        <authorList>
            <consortium name="Pathogen Informatics"/>
        </authorList>
    </citation>
    <scope>NUCLEOTIDE SEQUENCE [LARGE SCALE GENOMIC DNA]</scope>
</reference>
<accession>A0A0M3JC82</accession>
<organism evidence="3">
    <name type="scientific">Anisakis simplex</name>
    <name type="common">Herring worm</name>
    <dbReference type="NCBI Taxonomy" id="6269"/>
    <lineage>
        <taxon>Eukaryota</taxon>
        <taxon>Metazoa</taxon>
        <taxon>Ecdysozoa</taxon>
        <taxon>Nematoda</taxon>
        <taxon>Chromadorea</taxon>
        <taxon>Rhabditida</taxon>
        <taxon>Spirurina</taxon>
        <taxon>Ascaridomorpha</taxon>
        <taxon>Ascaridoidea</taxon>
        <taxon>Anisakidae</taxon>
        <taxon>Anisakis</taxon>
        <taxon>Anisakis simplex complex</taxon>
    </lineage>
</organism>
<evidence type="ECO:0000313" key="3">
    <source>
        <dbReference type="WBParaSite" id="ASIM_0000521201-mRNA-1"/>
    </source>
</evidence>
<protein>
    <submittedName>
        <fullName evidence="3">Inversin (inferred by orthology to a human protein)</fullName>
    </submittedName>
</protein>
<evidence type="ECO:0000313" key="1">
    <source>
        <dbReference type="EMBL" id="VDK24874.1"/>
    </source>
</evidence>
<keyword evidence="2" id="KW-1185">Reference proteome</keyword>
<dbReference type="InterPro" id="IPR036770">
    <property type="entry name" value="Ankyrin_rpt-contain_sf"/>
</dbReference>
<reference evidence="3" key="1">
    <citation type="submission" date="2017-02" db="UniProtKB">
        <authorList>
            <consortium name="WormBaseParasite"/>
        </authorList>
    </citation>
    <scope>IDENTIFICATION</scope>
</reference>
<sequence length="115" mass="12900">MVSKETREEDTVLARRSMRCLEKTDEEIESKCLRNWKTGLISRTPIFYACLGGQAHTLKVMIAELNCRAGHTDQLGRTALHCAAFGGFTACVEVLLDESVCYTSKHSVIRYISDL</sequence>
<evidence type="ECO:0000313" key="2">
    <source>
        <dbReference type="Proteomes" id="UP000267096"/>
    </source>
</evidence>
<dbReference type="AlphaFoldDB" id="A0A0M3JC82"/>
<dbReference type="OrthoDB" id="5837040at2759"/>